<sequence length="205" mass="23753">MKSQWFTKKQIKPNIWAIAEFEHSEEVISYLILGNNKALLFDTGLGIKNIKEVILNITSLPIVVLNSHSHFDHVGGNKLFEKILNHKIIKTLIIKPFSFQIIKTPGHTPDSICLYEKNKHWLFSGDTLYPGPIYLHLKESNLNDYKKSLLKLTKIKISKIFPAHNNFFFPKNNVKKIYNILLKKKKLDNKERIDKETSLLIKSSS</sequence>
<dbReference type="SMART" id="SM00849">
    <property type="entry name" value="Lactamase_B"/>
    <property type="match status" value="1"/>
</dbReference>
<dbReference type="Proteomes" id="UP000229370">
    <property type="component" value="Unassembled WGS sequence"/>
</dbReference>
<evidence type="ECO:0000259" key="1">
    <source>
        <dbReference type="SMART" id="SM00849"/>
    </source>
</evidence>
<name>A0A2M8GNU0_9BACT</name>
<protein>
    <recommendedName>
        <fullName evidence="1">Metallo-beta-lactamase domain-containing protein</fullName>
    </recommendedName>
</protein>
<dbReference type="InterPro" id="IPR050855">
    <property type="entry name" value="NDM-1-like"/>
</dbReference>
<dbReference type="AlphaFoldDB" id="A0A2M8GNU0"/>
<evidence type="ECO:0000313" key="3">
    <source>
        <dbReference type="Proteomes" id="UP000229370"/>
    </source>
</evidence>
<dbReference type="Pfam" id="PF00753">
    <property type="entry name" value="Lactamase_B"/>
    <property type="match status" value="2"/>
</dbReference>
<comment type="caution">
    <text evidence="2">The sequence shown here is derived from an EMBL/GenBank/DDBJ whole genome shotgun (WGS) entry which is preliminary data.</text>
</comment>
<dbReference type="InterPro" id="IPR001279">
    <property type="entry name" value="Metallo-B-lactamas"/>
</dbReference>
<feature type="domain" description="Metallo-beta-lactamase" evidence="1">
    <location>
        <begin position="26"/>
        <end position="164"/>
    </location>
</feature>
<organism evidence="2 3">
    <name type="scientific">Candidatus Roizmanbacteria bacterium CG_4_8_14_3_um_filter_36_10</name>
    <dbReference type="NCBI Taxonomy" id="1974834"/>
    <lineage>
        <taxon>Bacteria</taxon>
        <taxon>Candidatus Roizmaniibacteriota</taxon>
    </lineage>
</organism>
<evidence type="ECO:0000313" key="2">
    <source>
        <dbReference type="EMBL" id="PJC82222.1"/>
    </source>
</evidence>
<dbReference type="EMBL" id="PFQK01000016">
    <property type="protein sequence ID" value="PJC82222.1"/>
    <property type="molecule type" value="Genomic_DNA"/>
</dbReference>
<dbReference type="Gene3D" id="3.60.15.10">
    <property type="entry name" value="Ribonuclease Z/Hydroxyacylglutathione hydrolase-like"/>
    <property type="match status" value="2"/>
</dbReference>
<dbReference type="InterPro" id="IPR036866">
    <property type="entry name" value="RibonucZ/Hydroxyglut_hydro"/>
</dbReference>
<dbReference type="PANTHER" id="PTHR42951">
    <property type="entry name" value="METALLO-BETA-LACTAMASE DOMAIN-CONTAINING"/>
    <property type="match status" value="1"/>
</dbReference>
<proteinExistence type="predicted"/>
<dbReference type="PANTHER" id="PTHR42951:SF4">
    <property type="entry name" value="ACYL-COENZYME A THIOESTERASE MBLAC2"/>
    <property type="match status" value="1"/>
</dbReference>
<accession>A0A2M8GNU0</accession>
<dbReference type="SUPFAM" id="SSF56281">
    <property type="entry name" value="Metallo-hydrolase/oxidoreductase"/>
    <property type="match status" value="1"/>
</dbReference>
<gene>
    <name evidence="2" type="ORF">CO007_00625</name>
</gene>
<reference evidence="3" key="1">
    <citation type="submission" date="2017-09" db="EMBL/GenBank/DDBJ databases">
        <title>Depth-based differentiation of microbial function through sediment-hosted aquifers and enrichment of novel symbionts in the deep terrestrial subsurface.</title>
        <authorList>
            <person name="Probst A.J."/>
            <person name="Ladd B."/>
            <person name="Jarett J.K."/>
            <person name="Geller-Mcgrath D.E."/>
            <person name="Sieber C.M.K."/>
            <person name="Emerson J.B."/>
            <person name="Anantharaman K."/>
            <person name="Thomas B.C."/>
            <person name="Malmstrom R."/>
            <person name="Stieglmeier M."/>
            <person name="Klingl A."/>
            <person name="Woyke T."/>
            <person name="Ryan C.M."/>
            <person name="Banfield J.F."/>
        </authorList>
    </citation>
    <scope>NUCLEOTIDE SEQUENCE [LARGE SCALE GENOMIC DNA]</scope>
</reference>